<evidence type="ECO:0000313" key="3">
    <source>
        <dbReference type="Proteomes" id="UP000569092"/>
    </source>
</evidence>
<reference evidence="2 3" key="1">
    <citation type="submission" date="2020-08" db="EMBL/GenBank/DDBJ databases">
        <title>Genomic Encyclopedia of Type Strains, Phase IV (KMG-V): Genome sequencing to study the core and pangenomes of soil and plant-associated prokaryotes.</title>
        <authorList>
            <person name="Whitman W."/>
        </authorList>
    </citation>
    <scope>NUCLEOTIDE SEQUENCE [LARGE SCALE GENOMIC DNA]</scope>
    <source>
        <strain evidence="2 3">M8US30</strain>
    </source>
</reference>
<name>A0A7W8JBA8_9BACT</name>
<organism evidence="2 3">
    <name type="scientific">Tunturiibacter lichenicola</name>
    <dbReference type="NCBI Taxonomy" id="2051959"/>
    <lineage>
        <taxon>Bacteria</taxon>
        <taxon>Pseudomonadati</taxon>
        <taxon>Acidobacteriota</taxon>
        <taxon>Terriglobia</taxon>
        <taxon>Terriglobales</taxon>
        <taxon>Acidobacteriaceae</taxon>
        <taxon>Tunturiibacter</taxon>
    </lineage>
</organism>
<dbReference type="EMBL" id="JACHDZ010000007">
    <property type="protein sequence ID" value="MBB5345823.1"/>
    <property type="molecule type" value="Genomic_DNA"/>
</dbReference>
<keyword evidence="1" id="KW-0732">Signal</keyword>
<feature type="signal peptide" evidence="1">
    <location>
        <begin position="1"/>
        <end position="25"/>
    </location>
</feature>
<proteinExistence type="predicted"/>
<gene>
    <name evidence="2" type="ORF">HDF10_003824</name>
</gene>
<accession>A0A7W8JBA8</accession>
<sequence length="120" mass="13154">MRVPRAMVSSCVVFLLMGLSAEASVAPLVRPDAVAERRIVAATPPEDAAAVQASLRRDVAEHPEEFVVFPTAAGASQFMAEHRFSVEMETSGRILSRGVMGYWQGKTIVVLPWEPIRNFQ</sequence>
<comment type="caution">
    <text evidence="2">The sequence shown here is derived from an EMBL/GenBank/DDBJ whole genome shotgun (WGS) entry which is preliminary data.</text>
</comment>
<feature type="chain" id="PRO_5030768915" evidence="1">
    <location>
        <begin position="26"/>
        <end position="120"/>
    </location>
</feature>
<dbReference type="Proteomes" id="UP000569092">
    <property type="component" value="Unassembled WGS sequence"/>
</dbReference>
<protein>
    <submittedName>
        <fullName evidence="2">Uncharacterized protein</fullName>
    </submittedName>
</protein>
<evidence type="ECO:0000256" key="1">
    <source>
        <dbReference type="SAM" id="SignalP"/>
    </source>
</evidence>
<evidence type="ECO:0000313" key="2">
    <source>
        <dbReference type="EMBL" id="MBB5345823.1"/>
    </source>
</evidence>
<dbReference type="AlphaFoldDB" id="A0A7W8JBA8"/>